<dbReference type="Proteomes" id="UP000019849">
    <property type="component" value="Unassembled WGS sequence"/>
</dbReference>
<comment type="caution">
    <text evidence="1">The sequence shown here is derived from an EMBL/GenBank/DDBJ whole genome shotgun (WGS) entry which is preliminary data.</text>
</comment>
<proteinExistence type="predicted"/>
<name>A0A011UWL3_9HYPH</name>
<dbReference type="eggNOG" id="COG0741">
    <property type="taxonomic scope" value="Bacteria"/>
</dbReference>
<dbReference type="PATRIC" id="fig|69279.3.peg.420"/>
<accession>A0A011UWL3</accession>
<dbReference type="STRING" id="69279.BG36_07570"/>
<dbReference type="RefSeq" id="WP_036992671.1">
    <property type="nucleotide sequence ID" value="NZ_KK073878.1"/>
</dbReference>
<dbReference type="EMBL" id="JENY01000002">
    <property type="protein sequence ID" value="EXL10268.1"/>
    <property type="molecule type" value="Genomic_DNA"/>
</dbReference>
<dbReference type="AlphaFoldDB" id="A0A011UWL3"/>
<dbReference type="HOGENOM" id="CLU_476238_0_0_5"/>
<organism evidence="1 2">
    <name type="scientific">Aquamicrobium defluvii</name>
    <dbReference type="NCBI Taxonomy" id="69279"/>
    <lineage>
        <taxon>Bacteria</taxon>
        <taxon>Pseudomonadati</taxon>
        <taxon>Pseudomonadota</taxon>
        <taxon>Alphaproteobacteria</taxon>
        <taxon>Hyphomicrobiales</taxon>
        <taxon>Phyllobacteriaceae</taxon>
        <taxon>Aquamicrobium</taxon>
    </lineage>
</organism>
<protein>
    <submittedName>
        <fullName evidence="1">Uncharacterized protein</fullName>
    </submittedName>
</protein>
<sequence>MGEKVRQALIGIALNAISVGVGILLGELLKLVDWASLAKKALDGLAWAVENLTPYLLGAAATLALIYAPAILSGIGTVTVAVATLGATALRAAASFTAAWLAAMGPAGWFILGLAAITSAAVIFRDELTQIFGVDIIGVAKDAVNAVVGYFVGAYDGVVAAWNLLPAALGDLGYQAANRFYAAVTAMLRSLRAEINSFIEGINTQLGTAIPTIGGGLIGLNSDGTQRSIPNPYAGSASGAGEAFQGAFDAAQGKDYVSATYEAIAKGASAAADKIRELAGSFGNVEDASGRAGKAAKDAASGAVDPWKGLRDTVDKTAEAAMKFARDLAGGFVSDLRSGLEQGKSFWRAFGDAAINALNKIAEKLIDMALDQMINNVFQGLMGAFGGAGYSPAASAAIKAGVGGLYADGGYTGPGAASQPAGIVHAGEYVMSKRAVDRLGIGYLDALHNAAKGYQTGGLVTPFYSAANSNLPGFDRGGYVPSAPSYAYGGSAAVAHQPVAEASRAGMVVNIIDQREAGSPEVEQRETVGADGTRQLDILIRRTTQDEVGRPSAATNRQLRGAYGLSNQVVRR</sequence>
<reference evidence="1 2" key="1">
    <citation type="submission" date="2014-02" db="EMBL/GenBank/DDBJ databases">
        <title>Aquamicrobium defluvii Genome sequencing.</title>
        <authorList>
            <person name="Wang X."/>
        </authorList>
    </citation>
    <scope>NUCLEOTIDE SEQUENCE [LARGE SCALE GENOMIC DNA]</scope>
    <source>
        <strain evidence="1 2">W13Z1</strain>
    </source>
</reference>
<evidence type="ECO:0000313" key="1">
    <source>
        <dbReference type="EMBL" id="EXL10268.1"/>
    </source>
</evidence>
<gene>
    <name evidence="1" type="ORF">BG36_07570</name>
</gene>
<evidence type="ECO:0000313" key="2">
    <source>
        <dbReference type="Proteomes" id="UP000019849"/>
    </source>
</evidence>